<dbReference type="GO" id="GO:0006627">
    <property type="term" value="P:protein processing involved in protein targeting to mitochondrion"/>
    <property type="evidence" value="ECO:0007669"/>
    <property type="project" value="TreeGrafter"/>
</dbReference>
<evidence type="ECO:0000259" key="11">
    <source>
        <dbReference type="Pfam" id="PF00675"/>
    </source>
</evidence>
<dbReference type="InterPro" id="IPR011249">
    <property type="entry name" value="Metalloenz_LuxS/M16"/>
</dbReference>
<proteinExistence type="inferred from homology"/>
<accession>U4LK57</accession>
<evidence type="ECO:0000256" key="5">
    <source>
        <dbReference type="ARBA" id="ARBA00022946"/>
    </source>
</evidence>
<dbReference type="GO" id="GO:0046872">
    <property type="term" value="F:metal ion binding"/>
    <property type="evidence" value="ECO:0007669"/>
    <property type="project" value="InterPro"/>
</dbReference>
<sequence length="491" mass="53513">MLRAIPRLRAAKGSRRLFSTARLTKKQDVSELDCITTLPNGVRVATEALPGHFSGLGVYVNAGSRYETDKLRGCSHIIDRLAFKSTSTRSASSMLESLERLGGNMQCASSRESIMYQSAVFNTDVPSMLGILAETVLDPVITQSEVEEQLQTAAYEISEIWAKPELILPELLHSTAFQGNTLGNPLLCPEERLQHITADTIKEYRKQFYTPERMVVAFAGVEHDAALKLAQQYFGHLPPSPAPGILSSLLTPKQAAHYTGGLLTMPPSTVPTHLPSYFHLHLAFEGLPITDPDVYALAVLQTLLGGGGSFSAGGPGKGMYSRIYTNVLNHFGWIESAVTFNHSYTDSGLFGIAATCHPEAGHALINVLLKELQSTISGGYKGLDREEVERAKNQLRSSLLMNLESRMVELEDLGRQVQVYGRRVSAQEMSEEIKKLRVEDVRRVAERVLKGGVQNPGKGKGGPTVVVQGTEKAVQDMGDILGTVRAAKLGR</sequence>
<dbReference type="PROSITE" id="PS00143">
    <property type="entry name" value="INSULINASE"/>
    <property type="match status" value="1"/>
</dbReference>
<dbReference type="InterPro" id="IPR011765">
    <property type="entry name" value="Pept_M16_N"/>
</dbReference>
<dbReference type="FunFam" id="3.30.830.10:FF:000023">
    <property type="entry name" value="Mitochondrial processing peptidase alpha subunit"/>
    <property type="match status" value="1"/>
</dbReference>
<dbReference type="SUPFAM" id="SSF63411">
    <property type="entry name" value="LuxS/MPP-like metallohydrolase"/>
    <property type="match status" value="2"/>
</dbReference>
<feature type="domain" description="Peptidase M16 N-terminal" evidence="11">
    <location>
        <begin position="43"/>
        <end position="190"/>
    </location>
</feature>
<name>U4LK57_PYROM</name>
<comment type="similarity">
    <text evidence="3 10">Belongs to the peptidase M16 family.</text>
</comment>
<comment type="function">
    <text evidence="1">Substrate recognition and binding subunit of the essential mitochondrial processing protease (MPP), which cleaves the mitochondrial sequence off newly imported precursors proteins.</text>
</comment>
<evidence type="ECO:0000259" key="12">
    <source>
        <dbReference type="Pfam" id="PF05193"/>
    </source>
</evidence>
<evidence type="ECO:0000256" key="7">
    <source>
        <dbReference type="ARBA" id="ARBA00030006"/>
    </source>
</evidence>
<dbReference type="PANTHER" id="PTHR11851:SF49">
    <property type="entry name" value="MITOCHONDRIAL-PROCESSING PEPTIDASE SUBUNIT ALPHA"/>
    <property type="match status" value="1"/>
</dbReference>
<dbReference type="OrthoDB" id="277191at2759"/>
<dbReference type="Proteomes" id="UP000018144">
    <property type="component" value="Unassembled WGS sequence"/>
</dbReference>
<gene>
    <name evidence="13" type="ORF">PCON_12931</name>
</gene>
<organism evidence="13 14">
    <name type="scientific">Pyronema omphalodes (strain CBS 100304)</name>
    <name type="common">Pyronema confluens</name>
    <dbReference type="NCBI Taxonomy" id="1076935"/>
    <lineage>
        <taxon>Eukaryota</taxon>
        <taxon>Fungi</taxon>
        <taxon>Dikarya</taxon>
        <taxon>Ascomycota</taxon>
        <taxon>Pezizomycotina</taxon>
        <taxon>Pezizomycetes</taxon>
        <taxon>Pezizales</taxon>
        <taxon>Pyronemataceae</taxon>
        <taxon>Pyronema</taxon>
    </lineage>
</organism>
<feature type="domain" description="Peptidase M16 C-terminal" evidence="12">
    <location>
        <begin position="196"/>
        <end position="395"/>
    </location>
</feature>
<evidence type="ECO:0000256" key="1">
    <source>
        <dbReference type="ARBA" id="ARBA00002123"/>
    </source>
</evidence>
<dbReference type="InterPro" id="IPR007863">
    <property type="entry name" value="Peptidase_M16_C"/>
</dbReference>
<dbReference type="EMBL" id="HF935809">
    <property type="protein sequence ID" value="CCX32308.1"/>
    <property type="molecule type" value="Genomic_DNA"/>
</dbReference>
<reference evidence="13 14" key="1">
    <citation type="journal article" date="2013" name="PLoS Genet.">
        <title>The genome and development-dependent transcriptomes of Pyronema confluens: a window into fungal evolution.</title>
        <authorList>
            <person name="Traeger S."/>
            <person name="Altegoer F."/>
            <person name="Freitag M."/>
            <person name="Gabaldon T."/>
            <person name="Kempken F."/>
            <person name="Kumar A."/>
            <person name="Marcet-Houben M."/>
            <person name="Poggeler S."/>
            <person name="Stajich J.E."/>
            <person name="Nowrousian M."/>
        </authorList>
    </citation>
    <scope>NUCLEOTIDE SEQUENCE [LARGE SCALE GENOMIC DNA]</scope>
    <source>
        <strain evidence="14">CBS 100304</strain>
        <tissue evidence="13">Vegetative mycelium</tissue>
    </source>
</reference>
<protein>
    <recommendedName>
        <fullName evidence="4">Mitochondrial-processing peptidase subunit alpha</fullName>
    </recommendedName>
    <alternativeName>
        <fullName evidence="7">Alpha-MPP</fullName>
    </alternativeName>
    <alternativeName>
        <fullName evidence="8">Inactive zinc metalloprotease alpha</fullName>
    </alternativeName>
    <alternativeName>
        <fullName evidence="9">Matrix processing peptidase</fullName>
    </alternativeName>
</protein>
<dbReference type="InterPro" id="IPR001431">
    <property type="entry name" value="Pept_M16_Zn_BS"/>
</dbReference>
<dbReference type="PANTHER" id="PTHR11851">
    <property type="entry name" value="METALLOPROTEASE"/>
    <property type="match status" value="1"/>
</dbReference>
<dbReference type="OMA" id="LKYHHSP"/>
<evidence type="ECO:0000256" key="8">
    <source>
        <dbReference type="ARBA" id="ARBA00032315"/>
    </source>
</evidence>
<keyword evidence="5" id="KW-0809">Transit peptide</keyword>
<comment type="subcellular location">
    <subcellularLocation>
        <location evidence="2">Mitochondrion matrix</location>
    </subcellularLocation>
</comment>
<dbReference type="FunFam" id="3.30.830.10:FF:000032">
    <property type="entry name" value="Mitochondrial processing peptidase, alpha subunit"/>
    <property type="match status" value="1"/>
</dbReference>
<dbReference type="Gene3D" id="3.30.830.10">
    <property type="entry name" value="Metalloenzyme, LuxS/M16 peptidase-like"/>
    <property type="match status" value="2"/>
</dbReference>
<evidence type="ECO:0000256" key="3">
    <source>
        <dbReference type="ARBA" id="ARBA00007261"/>
    </source>
</evidence>
<evidence type="ECO:0000256" key="6">
    <source>
        <dbReference type="ARBA" id="ARBA00023128"/>
    </source>
</evidence>
<dbReference type="GO" id="GO:0005759">
    <property type="term" value="C:mitochondrial matrix"/>
    <property type="evidence" value="ECO:0007669"/>
    <property type="project" value="UniProtKB-SubCell"/>
</dbReference>
<dbReference type="eggNOG" id="KOG2067">
    <property type="taxonomic scope" value="Eukaryota"/>
</dbReference>
<dbReference type="Pfam" id="PF05193">
    <property type="entry name" value="Peptidase_M16_C"/>
    <property type="match status" value="1"/>
</dbReference>
<dbReference type="STRING" id="1076935.U4LK57"/>
<evidence type="ECO:0000313" key="13">
    <source>
        <dbReference type="EMBL" id="CCX32308.1"/>
    </source>
</evidence>
<keyword evidence="6" id="KW-0496">Mitochondrion</keyword>
<evidence type="ECO:0000256" key="4">
    <source>
        <dbReference type="ARBA" id="ARBA00016741"/>
    </source>
</evidence>
<evidence type="ECO:0000256" key="2">
    <source>
        <dbReference type="ARBA" id="ARBA00004305"/>
    </source>
</evidence>
<evidence type="ECO:0000256" key="10">
    <source>
        <dbReference type="RuleBase" id="RU004447"/>
    </source>
</evidence>
<dbReference type="InterPro" id="IPR050361">
    <property type="entry name" value="MPP/UQCRC_Complex"/>
</dbReference>
<dbReference type="GO" id="GO:0004222">
    <property type="term" value="F:metalloendopeptidase activity"/>
    <property type="evidence" value="ECO:0007669"/>
    <property type="project" value="InterPro"/>
</dbReference>
<evidence type="ECO:0000313" key="14">
    <source>
        <dbReference type="Proteomes" id="UP000018144"/>
    </source>
</evidence>
<evidence type="ECO:0000256" key="9">
    <source>
        <dbReference type="ARBA" id="ARBA00083075"/>
    </source>
</evidence>
<dbReference type="AlphaFoldDB" id="U4LK57"/>
<dbReference type="Pfam" id="PF00675">
    <property type="entry name" value="Peptidase_M16"/>
    <property type="match status" value="1"/>
</dbReference>
<keyword evidence="14" id="KW-1185">Reference proteome</keyword>